<sequence length="175" mass="18849">MKRRVKGKPPFAVGIPHSTSRTPRSACRDTVSRPPPSSQCNPLDAQHHASSDRLLVCHSTPNTPPHPPFLLSGTLGAGVGALHISLWLVRSCFPSLRQQPIRRDLFLTRHHVIRSALPQTPGSHVGPALALAGGHTQMGNGATVQPDQQMPRTVDTRRPCHQACLRPSMDTGGAL</sequence>
<keyword evidence="3" id="KW-1185">Reference proteome</keyword>
<name>A0AAN6T592_9PEZI</name>
<dbReference type="AlphaFoldDB" id="A0AAN6T592"/>
<dbReference type="EMBL" id="MU863626">
    <property type="protein sequence ID" value="KAK4104726.1"/>
    <property type="molecule type" value="Genomic_DNA"/>
</dbReference>
<evidence type="ECO:0000313" key="2">
    <source>
        <dbReference type="EMBL" id="KAK4104726.1"/>
    </source>
</evidence>
<comment type="caution">
    <text evidence="2">The sequence shown here is derived from an EMBL/GenBank/DDBJ whole genome shotgun (WGS) entry which is preliminary data.</text>
</comment>
<reference evidence="2" key="2">
    <citation type="submission" date="2023-05" db="EMBL/GenBank/DDBJ databases">
        <authorList>
            <consortium name="Lawrence Berkeley National Laboratory"/>
            <person name="Steindorff A."/>
            <person name="Hensen N."/>
            <person name="Bonometti L."/>
            <person name="Westerberg I."/>
            <person name="Brannstrom I.O."/>
            <person name="Guillou S."/>
            <person name="Cros-Aarteil S."/>
            <person name="Calhoun S."/>
            <person name="Haridas S."/>
            <person name="Kuo A."/>
            <person name="Mondo S."/>
            <person name="Pangilinan J."/>
            <person name="Riley R."/>
            <person name="Labutti K."/>
            <person name="Andreopoulos B."/>
            <person name="Lipzen A."/>
            <person name="Chen C."/>
            <person name="Yanf M."/>
            <person name="Daum C."/>
            <person name="Ng V."/>
            <person name="Clum A."/>
            <person name="Ohm R."/>
            <person name="Martin F."/>
            <person name="Silar P."/>
            <person name="Natvig D."/>
            <person name="Lalanne C."/>
            <person name="Gautier V."/>
            <person name="Ament-Velasquez S.L."/>
            <person name="Kruys A."/>
            <person name="Hutchinson M.I."/>
            <person name="Powell A.J."/>
            <person name="Barry K."/>
            <person name="Miller A.N."/>
            <person name="Grigoriev I.V."/>
            <person name="Debuchy R."/>
            <person name="Gladieux P."/>
            <person name="Thoren M.H."/>
            <person name="Johannesson H."/>
        </authorList>
    </citation>
    <scope>NUCLEOTIDE SEQUENCE</scope>
    <source>
        <strain evidence="2">CBS 757.83</strain>
    </source>
</reference>
<dbReference type="Proteomes" id="UP001305647">
    <property type="component" value="Unassembled WGS sequence"/>
</dbReference>
<organism evidence="2 3">
    <name type="scientific">Parathielavia hyrcaniae</name>
    <dbReference type="NCBI Taxonomy" id="113614"/>
    <lineage>
        <taxon>Eukaryota</taxon>
        <taxon>Fungi</taxon>
        <taxon>Dikarya</taxon>
        <taxon>Ascomycota</taxon>
        <taxon>Pezizomycotina</taxon>
        <taxon>Sordariomycetes</taxon>
        <taxon>Sordariomycetidae</taxon>
        <taxon>Sordariales</taxon>
        <taxon>Chaetomiaceae</taxon>
        <taxon>Parathielavia</taxon>
    </lineage>
</organism>
<reference evidence="2" key="1">
    <citation type="journal article" date="2023" name="Mol. Phylogenet. Evol.">
        <title>Genome-scale phylogeny and comparative genomics of the fungal order Sordariales.</title>
        <authorList>
            <person name="Hensen N."/>
            <person name="Bonometti L."/>
            <person name="Westerberg I."/>
            <person name="Brannstrom I.O."/>
            <person name="Guillou S."/>
            <person name="Cros-Aarteil S."/>
            <person name="Calhoun S."/>
            <person name="Haridas S."/>
            <person name="Kuo A."/>
            <person name="Mondo S."/>
            <person name="Pangilinan J."/>
            <person name="Riley R."/>
            <person name="LaButti K."/>
            <person name="Andreopoulos B."/>
            <person name="Lipzen A."/>
            <person name="Chen C."/>
            <person name="Yan M."/>
            <person name="Daum C."/>
            <person name="Ng V."/>
            <person name="Clum A."/>
            <person name="Steindorff A."/>
            <person name="Ohm R.A."/>
            <person name="Martin F."/>
            <person name="Silar P."/>
            <person name="Natvig D.O."/>
            <person name="Lalanne C."/>
            <person name="Gautier V."/>
            <person name="Ament-Velasquez S.L."/>
            <person name="Kruys A."/>
            <person name="Hutchinson M.I."/>
            <person name="Powell A.J."/>
            <person name="Barry K."/>
            <person name="Miller A.N."/>
            <person name="Grigoriev I.V."/>
            <person name="Debuchy R."/>
            <person name="Gladieux P."/>
            <person name="Hiltunen Thoren M."/>
            <person name="Johannesson H."/>
        </authorList>
    </citation>
    <scope>NUCLEOTIDE SEQUENCE</scope>
    <source>
        <strain evidence="2">CBS 757.83</strain>
    </source>
</reference>
<accession>A0AAN6T592</accession>
<gene>
    <name evidence="2" type="ORF">N658DRAFT_187688</name>
</gene>
<feature type="region of interest" description="Disordered" evidence="1">
    <location>
        <begin position="1"/>
        <end position="45"/>
    </location>
</feature>
<proteinExistence type="predicted"/>
<protein>
    <submittedName>
        <fullName evidence="2">Uncharacterized protein</fullName>
    </submittedName>
</protein>
<evidence type="ECO:0000313" key="3">
    <source>
        <dbReference type="Proteomes" id="UP001305647"/>
    </source>
</evidence>
<evidence type="ECO:0000256" key="1">
    <source>
        <dbReference type="SAM" id="MobiDB-lite"/>
    </source>
</evidence>